<dbReference type="InterPro" id="IPR025558">
    <property type="entry name" value="DUF4283"/>
</dbReference>
<name>A0A5C7HLR9_9ROSI</name>
<sequence>MNVNDIASLCNALLIREKERPATILDVNLKDRGKQRLALCLVGKVLASKVVNREAFRDVLKRIWRVNGGVEIEAIEDNIFEFQFKSLEARKRILSGGPWRFDGAIIIFEEPIGSGEIANMEFNKIEFWVQIHNLPLLCMTEEIGLFLGNMIGEVRNVDLEAGKSGSCRFIRARVVIKVDEPLRRSLRVDLLGNGKITTMLLRVDQGRRDWREGGYGFSGQKEVMRSQDNWRNMKKQSETDGDRKGIIRVVGEKVNIGSPASNVACTGIKGSINDPAVSDVHGKSKFGDFQKNGPEVEKDMDTLESIEETGGTSGVKSDILINDQNMGSEEDLGHDPSKGPLVASNTDNLCSPIIIRNDGECSEFGPPKVVQKDIRKPNLISKSFTTWKRVGRGDRGDQNQLSLGVKLGKREGLISGEERKSEIKRYKESIPVVVISHAQ</sequence>
<dbReference type="OrthoDB" id="2219495at2759"/>
<reference evidence="3" key="1">
    <citation type="journal article" date="2019" name="Gigascience">
        <title>De novo genome assembly of the endangered Acer yangbiense, a plant species with extremely small populations endemic to Yunnan Province, China.</title>
        <authorList>
            <person name="Yang J."/>
            <person name="Wariss H.M."/>
            <person name="Tao L."/>
            <person name="Zhang R."/>
            <person name="Yun Q."/>
            <person name="Hollingsworth P."/>
            <person name="Dao Z."/>
            <person name="Luo G."/>
            <person name="Guo H."/>
            <person name="Ma Y."/>
            <person name="Sun W."/>
        </authorList>
    </citation>
    <scope>NUCLEOTIDE SEQUENCE [LARGE SCALE GENOMIC DNA]</scope>
    <source>
        <strain evidence="3">cv. Malutang</strain>
    </source>
</reference>
<gene>
    <name evidence="2" type="ORF">EZV62_018595</name>
</gene>
<feature type="domain" description="DUF4283" evidence="1">
    <location>
        <begin position="34"/>
        <end position="109"/>
    </location>
</feature>
<dbReference type="AlphaFoldDB" id="A0A5C7HLR9"/>
<dbReference type="InterPro" id="IPR040256">
    <property type="entry name" value="At4g02000-like"/>
</dbReference>
<dbReference type="Pfam" id="PF14111">
    <property type="entry name" value="DUF4283"/>
    <property type="match status" value="1"/>
</dbReference>
<proteinExistence type="predicted"/>
<evidence type="ECO:0000313" key="2">
    <source>
        <dbReference type="EMBL" id="TXG57282.1"/>
    </source>
</evidence>
<keyword evidence="3" id="KW-1185">Reference proteome</keyword>
<dbReference type="PANTHER" id="PTHR31286:SF167">
    <property type="entry name" value="OS09G0268800 PROTEIN"/>
    <property type="match status" value="1"/>
</dbReference>
<dbReference type="PANTHER" id="PTHR31286">
    <property type="entry name" value="GLYCINE-RICH CELL WALL STRUCTURAL PROTEIN 1.8-LIKE"/>
    <property type="match status" value="1"/>
</dbReference>
<organism evidence="2 3">
    <name type="scientific">Acer yangbiense</name>
    <dbReference type="NCBI Taxonomy" id="1000413"/>
    <lineage>
        <taxon>Eukaryota</taxon>
        <taxon>Viridiplantae</taxon>
        <taxon>Streptophyta</taxon>
        <taxon>Embryophyta</taxon>
        <taxon>Tracheophyta</taxon>
        <taxon>Spermatophyta</taxon>
        <taxon>Magnoliopsida</taxon>
        <taxon>eudicotyledons</taxon>
        <taxon>Gunneridae</taxon>
        <taxon>Pentapetalae</taxon>
        <taxon>rosids</taxon>
        <taxon>malvids</taxon>
        <taxon>Sapindales</taxon>
        <taxon>Sapindaceae</taxon>
        <taxon>Hippocastanoideae</taxon>
        <taxon>Acereae</taxon>
        <taxon>Acer</taxon>
    </lineage>
</organism>
<dbReference type="EMBL" id="VAHF01000008">
    <property type="protein sequence ID" value="TXG57282.1"/>
    <property type="molecule type" value="Genomic_DNA"/>
</dbReference>
<evidence type="ECO:0000259" key="1">
    <source>
        <dbReference type="Pfam" id="PF14111"/>
    </source>
</evidence>
<evidence type="ECO:0000313" key="3">
    <source>
        <dbReference type="Proteomes" id="UP000323000"/>
    </source>
</evidence>
<protein>
    <recommendedName>
        <fullName evidence="1">DUF4283 domain-containing protein</fullName>
    </recommendedName>
</protein>
<dbReference type="Proteomes" id="UP000323000">
    <property type="component" value="Chromosome 8"/>
</dbReference>
<accession>A0A5C7HLR9</accession>
<comment type="caution">
    <text evidence="2">The sequence shown here is derived from an EMBL/GenBank/DDBJ whole genome shotgun (WGS) entry which is preliminary data.</text>
</comment>